<dbReference type="Pfam" id="PF13360">
    <property type="entry name" value="PQQ_2"/>
    <property type="match status" value="1"/>
</dbReference>
<evidence type="ECO:0000313" key="3">
    <source>
        <dbReference type="Proteomes" id="UP000323876"/>
    </source>
</evidence>
<dbReference type="AlphaFoldDB" id="A0A5N0EL21"/>
<evidence type="ECO:0000259" key="1">
    <source>
        <dbReference type="Pfam" id="PF13360"/>
    </source>
</evidence>
<accession>A0A5N0EL21</accession>
<dbReference type="InterPro" id="IPR018391">
    <property type="entry name" value="PQQ_b-propeller_rpt"/>
</dbReference>
<sequence>MKSIPGLRGLLLAATAAVITSAGAVFVLIQPDDGTRKITGTADAAPGLGWSVAAATDGHPKAEFRNPVGGTEFDVGSAGFVEAGDTLITVTGTSNGDMALQDPTMVGIDATTGAVRWRTPAADLGGCGRVPVDGRLVCFSVPVTGQGALVGFDIGSGEITRTPTDWLVFALATTADRVYIAEGDVESDDVRVHAGTLARPEANWSRAFPIGTLWEDVSTDALDVTHGQGLLTLGAHVAGFDLGTGEPTLTADLAGCASSGSTSAALVIRTKSGCSGNGISGTDILDRTGRVLAASDVKVTHSLTLDQPADDTIPVLLGDSARDRRTGAVVWTSADLVAVNGTATAVLGDVALLRDDVAHKMTGLDMRTGRRLWQIDSQRSGTADAWDGHVVVLSDSTGLWAMDPKTGKTIWDIPFRAVNDKPEAITGGGQLAARNNGSYVYASAHTMIGLRPIDH</sequence>
<feature type="domain" description="Pyrrolo-quinoline quinone repeat" evidence="1">
    <location>
        <begin position="321"/>
        <end position="445"/>
    </location>
</feature>
<dbReference type="InterPro" id="IPR002372">
    <property type="entry name" value="PQQ_rpt_dom"/>
</dbReference>
<evidence type="ECO:0000313" key="2">
    <source>
        <dbReference type="EMBL" id="KAA8888974.1"/>
    </source>
</evidence>
<dbReference type="InterPro" id="IPR015943">
    <property type="entry name" value="WD40/YVTN_repeat-like_dom_sf"/>
</dbReference>
<dbReference type="Gene3D" id="2.130.10.10">
    <property type="entry name" value="YVTN repeat-like/Quinoprotein amine dehydrogenase"/>
    <property type="match status" value="1"/>
</dbReference>
<dbReference type="EMBL" id="VXLC01000003">
    <property type="protein sequence ID" value="KAA8888974.1"/>
    <property type="molecule type" value="Genomic_DNA"/>
</dbReference>
<dbReference type="Proteomes" id="UP000323876">
    <property type="component" value="Unassembled WGS sequence"/>
</dbReference>
<dbReference type="RefSeq" id="WP_150401249.1">
    <property type="nucleotide sequence ID" value="NZ_VXLC01000003.1"/>
</dbReference>
<comment type="caution">
    <text evidence="2">The sequence shown here is derived from an EMBL/GenBank/DDBJ whole genome shotgun (WGS) entry which is preliminary data.</text>
</comment>
<dbReference type="OrthoDB" id="4503168at2"/>
<protein>
    <submittedName>
        <fullName evidence="2">PQQ-binding-like beta-propeller repeat protein</fullName>
    </submittedName>
</protein>
<dbReference type="SUPFAM" id="SSF50998">
    <property type="entry name" value="Quinoprotein alcohol dehydrogenase-like"/>
    <property type="match status" value="1"/>
</dbReference>
<dbReference type="InterPro" id="IPR011047">
    <property type="entry name" value="Quinoprotein_ADH-like_sf"/>
</dbReference>
<reference evidence="2 3" key="1">
    <citation type="submission" date="2019-09" db="EMBL/GenBank/DDBJ databases">
        <authorList>
            <person name="Wang X."/>
        </authorList>
    </citation>
    <scope>NUCLEOTIDE SEQUENCE [LARGE SCALE GENOMIC DNA]</scope>
    <source>
        <strain evidence="2 3">CICC 11023</strain>
    </source>
</reference>
<organism evidence="2 3">
    <name type="scientific">Nocardia colli</name>
    <dbReference type="NCBI Taxonomy" id="2545717"/>
    <lineage>
        <taxon>Bacteria</taxon>
        <taxon>Bacillati</taxon>
        <taxon>Actinomycetota</taxon>
        <taxon>Actinomycetes</taxon>
        <taxon>Mycobacteriales</taxon>
        <taxon>Nocardiaceae</taxon>
        <taxon>Nocardia</taxon>
    </lineage>
</organism>
<dbReference type="Gene3D" id="2.40.10.480">
    <property type="match status" value="1"/>
</dbReference>
<name>A0A5N0EL21_9NOCA</name>
<keyword evidence="3" id="KW-1185">Reference proteome</keyword>
<dbReference type="SMART" id="SM00564">
    <property type="entry name" value="PQQ"/>
    <property type="match status" value="3"/>
</dbReference>
<gene>
    <name evidence="2" type="ORF">F3087_08220</name>
</gene>
<proteinExistence type="predicted"/>